<evidence type="ECO:0000313" key="2">
    <source>
        <dbReference type="EMBL" id="KAL2724423.1"/>
    </source>
</evidence>
<reference evidence="2 3" key="1">
    <citation type="journal article" date="2024" name="Ann. Entomol. Soc. Am.">
        <title>Genomic analyses of the southern and eastern yellowjacket wasps (Hymenoptera: Vespidae) reveal evolutionary signatures of social life.</title>
        <authorList>
            <person name="Catto M.A."/>
            <person name="Caine P.B."/>
            <person name="Orr S.E."/>
            <person name="Hunt B.G."/>
            <person name="Goodisman M.A.D."/>
        </authorList>
    </citation>
    <scope>NUCLEOTIDE SEQUENCE [LARGE SCALE GENOMIC DNA]</scope>
    <source>
        <strain evidence="2">233</strain>
        <tissue evidence="2">Head and thorax</tissue>
    </source>
</reference>
<sequence length="241" mass="28088">MLPTPTPTPTPTPSCMGSVLPPCGITVTANDNAAVPATKFEVKVAKSKSKREGNRKGKTERKTETRTKRKGERKKRKEVLDEAEEQNKMERGTVERYVPSYCFYELIVLYHHHRRRHHHQLQNITHINAARVSILRSLSPKYNTFTQRPWGFSTHRRTLCSTLRSLQYLDETLMKFVWIWKIDYYSTSKTKKKKRKQALIPFNVANYPRMILDDGGMATGGIEEEEEEEEGEEEEEEEEEE</sequence>
<proteinExistence type="predicted"/>
<organism evidence="2 3">
    <name type="scientific">Vespula squamosa</name>
    <name type="common">Southern yellow jacket</name>
    <name type="synonym">Wasp</name>
    <dbReference type="NCBI Taxonomy" id="30214"/>
    <lineage>
        <taxon>Eukaryota</taxon>
        <taxon>Metazoa</taxon>
        <taxon>Ecdysozoa</taxon>
        <taxon>Arthropoda</taxon>
        <taxon>Hexapoda</taxon>
        <taxon>Insecta</taxon>
        <taxon>Pterygota</taxon>
        <taxon>Neoptera</taxon>
        <taxon>Endopterygota</taxon>
        <taxon>Hymenoptera</taxon>
        <taxon>Apocrita</taxon>
        <taxon>Aculeata</taxon>
        <taxon>Vespoidea</taxon>
        <taxon>Vespidae</taxon>
        <taxon>Vespinae</taxon>
        <taxon>Vespula</taxon>
    </lineage>
</organism>
<feature type="region of interest" description="Disordered" evidence="1">
    <location>
        <begin position="1"/>
        <end position="22"/>
    </location>
</feature>
<name>A0ABD2AUZ4_VESSQ</name>
<dbReference type="EMBL" id="JAUDFV010000139">
    <property type="protein sequence ID" value="KAL2724423.1"/>
    <property type="molecule type" value="Genomic_DNA"/>
</dbReference>
<evidence type="ECO:0000313" key="3">
    <source>
        <dbReference type="Proteomes" id="UP001607302"/>
    </source>
</evidence>
<dbReference type="Proteomes" id="UP001607302">
    <property type="component" value="Unassembled WGS sequence"/>
</dbReference>
<dbReference type="AlphaFoldDB" id="A0ABD2AUZ4"/>
<feature type="compositionally biased region" description="Basic and acidic residues" evidence="1">
    <location>
        <begin position="42"/>
        <end position="66"/>
    </location>
</feature>
<gene>
    <name evidence="2" type="ORF">V1478_008936</name>
</gene>
<comment type="caution">
    <text evidence="2">The sequence shown here is derived from an EMBL/GenBank/DDBJ whole genome shotgun (WGS) entry which is preliminary data.</text>
</comment>
<protein>
    <submittedName>
        <fullName evidence="2">Uncharacterized protein</fullName>
    </submittedName>
</protein>
<evidence type="ECO:0000256" key="1">
    <source>
        <dbReference type="SAM" id="MobiDB-lite"/>
    </source>
</evidence>
<accession>A0ABD2AUZ4</accession>
<feature type="compositionally biased region" description="Pro residues" evidence="1">
    <location>
        <begin position="1"/>
        <end position="12"/>
    </location>
</feature>
<keyword evidence="3" id="KW-1185">Reference proteome</keyword>
<feature type="region of interest" description="Disordered" evidence="1">
    <location>
        <begin position="212"/>
        <end position="241"/>
    </location>
</feature>
<feature type="region of interest" description="Disordered" evidence="1">
    <location>
        <begin position="42"/>
        <end position="88"/>
    </location>
</feature>
<feature type="compositionally biased region" description="Basic residues" evidence="1">
    <location>
        <begin position="67"/>
        <end position="77"/>
    </location>
</feature>
<feature type="compositionally biased region" description="Acidic residues" evidence="1">
    <location>
        <begin position="222"/>
        <end position="241"/>
    </location>
</feature>